<dbReference type="PROSITE" id="PS50893">
    <property type="entry name" value="ABC_TRANSPORTER_2"/>
    <property type="match status" value="1"/>
</dbReference>
<feature type="domain" description="ABC transporter" evidence="4">
    <location>
        <begin position="9"/>
        <end position="236"/>
    </location>
</feature>
<dbReference type="Pfam" id="PF00005">
    <property type="entry name" value="ABC_tran"/>
    <property type="match status" value="1"/>
</dbReference>
<evidence type="ECO:0000256" key="2">
    <source>
        <dbReference type="ARBA" id="ARBA00022741"/>
    </source>
</evidence>
<evidence type="ECO:0000259" key="4">
    <source>
        <dbReference type="PROSITE" id="PS50893"/>
    </source>
</evidence>
<gene>
    <name evidence="5" type="ORF">SAMN02745883_01828</name>
</gene>
<dbReference type="PANTHER" id="PTHR42788:SF2">
    <property type="entry name" value="ABC TRANSPORTER ATP-BINDING PROTEIN"/>
    <property type="match status" value="1"/>
</dbReference>
<dbReference type="Proteomes" id="UP000184082">
    <property type="component" value="Unassembled WGS sequence"/>
</dbReference>
<dbReference type="InterPro" id="IPR003439">
    <property type="entry name" value="ABC_transporter-like_ATP-bd"/>
</dbReference>
<dbReference type="GO" id="GO:0016887">
    <property type="term" value="F:ATP hydrolysis activity"/>
    <property type="evidence" value="ECO:0007669"/>
    <property type="project" value="InterPro"/>
</dbReference>
<dbReference type="CDD" id="cd03293">
    <property type="entry name" value="ABC_NrtD_SsuB_transporters"/>
    <property type="match status" value="1"/>
</dbReference>
<keyword evidence="2" id="KW-0547">Nucleotide-binding</keyword>
<keyword evidence="6" id="KW-1185">Reference proteome</keyword>
<evidence type="ECO:0000313" key="6">
    <source>
        <dbReference type="Proteomes" id="UP000184082"/>
    </source>
</evidence>
<dbReference type="SMART" id="SM00382">
    <property type="entry name" value="AAA"/>
    <property type="match status" value="1"/>
</dbReference>
<accession>A0A1M6RND1</accession>
<dbReference type="STRING" id="1121266.SAMN02745883_01828"/>
<reference evidence="5 6" key="1">
    <citation type="submission" date="2016-11" db="EMBL/GenBank/DDBJ databases">
        <authorList>
            <person name="Jaros S."/>
            <person name="Januszkiewicz K."/>
            <person name="Wedrychowicz H."/>
        </authorList>
    </citation>
    <scope>NUCLEOTIDE SEQUENCE [LARGE SCALE GENOMIC DNA]</scope>
    <source>
        <strain evidence="5 6">DSM 14501</strain>
    </source>
</reference>
<sequence>MSFYQKNKLEVKGISKRFEDLLVVDNVSLELKENEFVSLLGPSGSGKTTIFNIIAGLIKPDNGNVIIDNQDFTGKTGRVSYMYQKDLLLPWKKIIDNVALPLIIEGVKKKEARERVKKYFKIFGLEGFEMKYPFQLSGGMRQRAALMRTYMFSKDIILLDEPFGGLDAITKKKMQYWLLEVIKNLNASILFITHDIEEAIFLSDRIYILSDRPASIKEEINVNLPKSRKSEILVSSEFNDIKKHILSIL</sequence>
<name>A0A1M6RND1_9FIRM</name>
<evidence type="ECO:0000256" key="3">
    <source>
        <dbReference type="ARBA" id="ARBA00022840"/>
    </source>
</evidence>
<proteinExistence type="predicted"/>
<evidence type="ECO:0000256" key="1">
    <source>
        <dbReference type="ARBA" id="ARBA00022448"/>
    </source>
</evidence>
<dbReference type="InterPro" id="IPR027417">
    <property type="entry name" value="P-loop_NTPase"/>
</dbReference>
<dbReference type="Gene3D" id="3.40.50.300">
    <property type="entry name" value="P-loop containing nucleotide triphosphate hydrolases"/>
    <property type="match status" value="1"/>
</dbReference>
<keyword evidence="1" id="KW-0813">Transport</keyword>
<dbReference type="AlphaFoldDB" id="A0A1M6RND1"/>
<dbReference type="InterPro" id="IPR003593">
    <property type="entry name" value="AAA+_ATPase"/>
</dbReference>
<dbReference type="SUPFAM" id="SSF52540">
    <property type="entry name" value="P-loop containing nucleoside triphosphate hydrolases"/>
    <property type="match status" value="1"/>
</dbReference>
<dbReference type="RefSeq" id="WP_072967804.1">
    <property type="nucleotide sequence ID" value="NZ_FRAJ01000015.1"/>
</dbReference>
<organism evidence="5 6">
    <name type="scientific">Caminicella sporogenes DSM 14501</name>
    <dbReference type="NCBI Taxonomy" id="1121266"/>
    <lineage>
        <taxon>Bacteria</taxon>
        <taxon>Bacillati</taxon>
        <taxon>Bacillota</taxon>
        <taxon>Clostridia</taxon>
        <taxon>Peptostreptococcales</taxon>
        <taxon>Caminicellaceae</taxon>
        <taxon>Caminicella</taxon>
    </lineage>
</organism>
<dbReference type="GO" id="GO:0005524">
    <property type="term" value="F:ATP binding"/>
    <property type="evidence" value="ECO:0007669"/>
    <property type="project" value="UniProtKB-KW"/>
</dbReference>
<dbReference type="PANTHER" id="PTHR42788">
    <property type="entry name" value="TAURINE IMPORT ATP-BINDING PROTEIN-RELATED"/>
    <property type="match status" value="1"/>
</dbReference>
<keyword evidence="3" id="KW-0067">ATP-binding</keyword>
<dbReference type="EMBL" id="FRAJ01000015">
    <property type="protein sequence ID" value="SHK33949.1"/>
    <property type="molecule type" value="Genomic_DNA"/>
</dbReference>
<protein>
    <submittedName>
        <fullName evidence="5">ABC-type nitrate/sulfonate/bicarbonate transport system, ATPase component</fullName>
    </submittedName>
</protein>
<evidence type="ECO:0000313" key="5">
    <source>
        <dbReference type="EMBL" id="SHK33949.1"/>
    </source>
</evidence>
<dbReference type="InterPro" id="IPR050166">
    <property type="entry name" value="ABC_transporter_ATP-bind"/>
</dbReference>